<reference evidence="1" key="2">
    <citation type="submission" date="2017-11" db="EMBL/GenBank/DDBJ databases">
        <title>Coralsnake Venomics: Analyses of Venom Gland Transcriptomes and Proteomes of Six Brazilian Taxa.</title>
        <authorList>
            <person name="Aird S.D."/>
            <person name="Jorge da Silva N."/>
            <person name="Qiu L."/>
            <person name="Villar-Briones A."/>
            <person name="Aparecida-Saddi V."/>
            <person name="Campos-Telles M.P."/>
            <person name="Grau M."/>
            <person name="Mikheyev A.S."/>
        </authorList>
    </citation>
    <scope>NUCLEOTIDE SEQUENCE</scope>
    <source>
        <tissue evidence="1">Venom_gland</tissue>
    </source>
</reference>
<accession>A0A2D4PJZ2</accession>
<reference evidence="1" key="1">
    <citation type="submission" date="2017-07" db="EMBL/GenBank/DDBJ databases">
        <authorList>
            <person name="Mikheyev A."/>
            <person name="Grau M."/>
        </authorList>
    </citation>
    <scope>NUCLEOTIDE SEQUENCE</scope>
    <source>
        <tissue evidence="1">Venom_gland</tissue>
    </source>
</reference>
<dbReference type="AlphaFoldDB" id="A0A2D4PJZ2"/>
<name>A0A2D4PJZ2_MICSU</name>
<organism evidence="1">
    <name type="scientific">Micrurus surinamensis</name>
    <name type="common">Surinam coral snake</name>
    <dbReference type="NCBI Taxonomy" id="129470"/>
    <lineage>
        <taxon>Eukaryota</taxon>
        <taxon>Metazoa</taxon>
        <taxon>Chordata</taxon>
        <taxon>Craniata</taxon>
        <taxon>Vertebrata</taxon>
        <taxon>Euteleostomi</taxon>
        <taxon>Lepidosauria</taxon>
        <taxon>Squamata</taxon>
        <taxon>Bifurcata</taxon>
        <taxon>Unidentata</taxon>
        <taxon>Episquamata</taxon>
        <taxon>Toxicofera</taxon>
        <taxon>Serpentes</taxon>
        <taxon>Colubroidea</taxon>
        <taxon>Elapidae</taxon>
        <taxon>Elapinae</taxon>
        <taxon>Micrurus</taxon>
    </lineage>
</organism>
<sequence length="131" mass="14950">MRFKGTRQTIEFENGLDLAEWELWKTLLPISPNRQTVRHRLRMLPCPSILRSFPSDHMTKNGAAATFTLSHLPLGHMIQNGAVTFSILSFLPPGHVTRMELSFILSPVLFSWSHDPEWNVRSSILSPVLPF</sequence>
<protein>
    <submittedName>
        <fullName evidence="1">Uncharacterized protein</fullName>
    </submittedName>
</protein>
<evidence type="ECO:0000313" key="1">
    <source>
        <dbReference type="EMBL" id="LAB57589.1"/>
    </source>
</evidence>
<proteinExistence type="predicted"/>
<dbReference type="EMBL" id="IACN01072833">
    <property type="protein sequence ID" value="LAB57589.1"/>
    <property type="molecule type" value="Transcribed_RNA"/>
</dbReference>